<dbReference type="EMBL" id="BGZK01000269">
    <property type="protein sequence ID" value="GBP33073.1"/>
    <property type="molecule type" value="Genomic_DNA"/>
</dbReference>
<dbReference type="Proteomes" id="UP000299102">
    <property type="component" value="Unassembled WGS sequence"/>
</dbReference>
<keyword evidence="3" id="KW-1185">Reference proteome</keyword>
<evidence type="ECO:0000313" key="3">
    <source>
        <dbReference type="Proteomes" id="UP000299102"/>
    </source>
</evidence>
<reference evidence="2 3" key="1">
    <citation type="journal article" date="2019" name="Commun. Biol.">
        <title>The bagworm genome reveals a unique fibroin gene that provides high tensile strength.</title>
        <authorList>
            <person name="Kono N."/>
            <person name="Nakamura H."/>
            <person name="Ohtoshi R."/>
            <person name="Tomita M."/>
            <person name="Numata K."/>
            <person name="Arakawa K."/>
        </authorList>
    </citation>
    <scope>NUCLEOTIDE SEQUENCE [LARGE SCALE GENOMIC DNA]</scope>
</reference>
<feature type="region of interest" description="Disordered" evidence="1">
    <location>
        <begin position="121"/>
        <end position="155"/>
    </location>
</feature>
<name>A0A4C1V2M5_EUMVA</name>
<evidence type="ECO:0000313" key="2">
    <source>
        <dbReference type="EMBL" id="GBP33073.1"/>
    </source>
</evidence>
<dbReference type="AlphaFoldDB" id="A0A4C1V2M5"/>
<sequence>MLGPQKSPLDASISNYIIEGRKLSRRKIGNTEQMSLGSVHKLRSSTKGGRDKLKRYAEAHNSRLEYEVSVGFKRAQAQAGAPPLDPVSRGPPVQDQGRLVIDRRTRLYNTFGHGTILKIESKVVPQSRSGAKLEQGLDRDEKDEKRQRSHDWNRN</sequence>
<feature type="compositionally biased region" description="Basic and acidic residues" evidence="1">
    <location>
        <begin position="135"/>
        <end position="155"/>
    </location>
</feature>
<protein>
    <submittedName>
        <fullName evidence="2">Uncharacterized protein</fullName>
    </submittedName>
</protein>
<proteinExistence type="predicted"/>
<feature type="region of interest" description="Disordered" evidence="1">
    <location>
        <begin position="76"/>
        <end position="98"/>
    </location>
</feature>
<organism evidence="2 3">
    <name type="scientific">Eumeta variegata</name>
    <name type="common">Bagworm moth</name>
    <name type="synonym">Eumeta japonica</name>
    <dbReference type="NCBI Taxonomy" id="151549"/>
    <lineage>
        <taxon>Eukaryota</taxon>
        <taxon>Metazoa</taxon>
        <taxon>Ecdysozoa</taxon>
        <taxon>Arthropoda</taxon>
        <taxon>Hexapoda</taxon>
        <taxon>Insecta</taxon>
        <taxon>Pterygota</taxon>
        <taxon>Neoptera</taxon>
        <taxon>Endopterygota</taxon>
        <taxon>Lepidoptera</taxon>
        <taxon>Glossata</taxon>
        <taxon>Ditrysia</taxon>
        <taxon>Tineoidea</taxon>
        <taxon>Psychidae</taxon>
        <taxon>Oiketicinae</taxon>
        <taxon>Eumeta</taxon>
    </lineage>
</organism>
<evidence type="ECO:0000256" key="1">
    <source>
        <dbReference type="SAM" id="MobiDB-lite"/>
    </source>
</evidence>
<gene>
    <name evidence="2" type="ORF">EVAR_18551_1</name>
</gene>
<accession>A0A4C1V2M5</accession>
<comment type="caution">
    <text evidence="2">The sequence shown here is derived from an EMBL/GenBank/DDBJ whole genome shotgun (WGS) entry which is preliminary data.</text>
</comment>